<dbReference type="SUPFAM" id="SSF101478">
    <property type="entry name" value="ADP-ribosylglycohydrolase"/>
    <property type="match status" value="1"/>
</dbReference>
<dbReference type="InterPro" id="IPR036705">
    <property type="entry name" value="Ribosyl_crysJ1_sf"/>
</dbReference>
<gene>
    <name evidence="2" type="ORF">H8730_03755</name>
</gene>
<dbReference type="RefSeq" id="WP_177717372.1">
    <property type="nucleotide sequence ID" value="NZ_JACRSQ010000003.1"/>
</dbReference>
<organism evidence="2 3">
    <name type="scientific">Bianquea renquensis</name>
    <dbReference type="NCBI Taxonomy" id="2763661"/>
    <lineage>
        <taxon>Bacteria</taxon>
        <taxon>Bacillati</taxon>
        <taxon>Bacillota</taxon>
        <taxon>Clostridia</taxon>
        <taxon>Eubacteriales</taxon>
        <taxon>Bianqueaceae</taxon>
        <taxon>Bianquea</taxon>
    </lineage>
</organism>
<evidence type="ECO:0000313" key="2">
    <source>
        <dbReference type="EMBL" id="MBC8542664.1"/>
    </source>
</evidence>
<comment type="cofactor">
    <cofactor evidence="1">
        <name>Mg(2+)</name>
        <dbReference type="ChEBI" id="CHEBI:18420"/>
    </cofactor>
    <text evidence="1">Binds 2 magnesium ions per subunit.</text>
</comment>
<dbReference type="InterPro" id="IPR005502">
    <property type="entry name" value="Ribosyl_crysJ1"/>
</dbReference>
<accession>A0A926DRW5</accession>
<name>A0A926DRW5_9FIRM</name>
<keyword evidence="1" id="KW-0460">Magnesium</keyword>
<dbReference type="Proteomes" id="UP000657006">
    <property type="component" value="Unassembled WGS sequence"/>
</dbReference>
<dbReference type="Pfam" id="PF03747">
    <property type="entry name" value="ADP_ribosyl_GH"/>
    <property type="match status" value="1"/>
</dbReference>
<dbReference type="Gene3D" id="1.10.4080.10">
    <property type="entry name" value="ADP-ribosylation/Crystallin J1"/>
    <property type="match status" value="1"/>
</dbReference>
<evidence type="ECO:0000256" key="1">
    <source>
        <dbReference type="PIRSR" id="PIRSR605502-1"/>
    </source>
</evidence>
<dbReference type="GO" id="GO:0046872">
    <property type="term" value="F:metal ion binding"/>
    <property type="evidence" value="ECO:0007669"/>
    <property type="project" value="UniProtKB-KW"/>
</dbReference>
<proteinExistence type="predicted"/>
<dbReference type="EMBL" id="JACRSQ010000003">
    <property type="protein sequence ID" value="MBC8542664.1"/>
    <property type="molecule type" value="Genomic_DNA"/>
</dbReference>
<reference evidence="2" key="1">
    <citation type="submission" date="2020-08" db="EMBL/GenBank/DDBJ databases">
        <title>Genome public.</title>
        <authorList>
            <person name="Liu C."/>
            <person name="Sun Q."/>
        </authorList>
    </citation>
    <scope>NUCLEOTIDE SEQUENCE</scope>
    <source>
        <strain evidence="2">NSJ-32</strain>
    </source>
</reference>
<keyword evidence="3" id="KW-1185">Reference proteome</keyword>
<sequence length="455" mass="50532">MAGWTSLEKLLRFEITQRTEEGCKTEGYKEMLEASPKDEASLNQLYDSLMALPIDESFPYQEPSDLDGIRRERPEQQPAPASASPSYDFFLGAWLGRSAGCALGKPVEAGPFMGGQNGIPGWKMVYEWFAGAGAYPIHTYTPGSSSAEQVYGLRVNPNHSLRETIQYMETDDDIRYTVLGLILMEQKGLQWDTWDVGNLWLTHLPYHLVCTAERQAYLNLPFAHDRLATSTTPQERQAVLDWVRTYRNPYREWIGAQIRVDGYAYAAAGNPELAAELAWRDASLSHVKNGIYGAMYCSAMIAAAFVEKDTESIIQAGLRQIPRNCRLAHDIQKAMEITASAKDELDLVSKIWDAFCHYDPVHTNNNAALCTAALLYAGDDFEKAITTAVLGGWDTDCNGATVGSIMGAKLGASNLPKNWTEPLHDTLYSAIPGFHPIAISECAKRSYETYQKIKG</sequence>
<evidence type="ECO:0000313" key="3">
    <source>
        <dbReference type="Proteomes" id="UP000657006"/>
    </source>
</evidence>
<comment type="caution">
    <text evidence="2">The sequence shown here is derived from an EMBL/GenBank/DDBJ whole genome shotgun (WGS) entry which is preliminary data.</text>
</comment>
<feature type="binding site" evidence="1">
    <location>
        <position position="394"/>
    </location>
    <ligand>
        <name>Mg(2+)</name>
        <dbReference type="ChEBI" id="CHEBI:18420"/>
        <label>1</label>
    </ligand>
</feature>
<protein>
    <submittedName>
        <fullName evidence="2">ADP-ribosylglycohydrolase family protein</fullName>
    </submittedName>
</protein>
<dbReference type="AlphaFoldDB" id="A0A926DRW5"/>
<keyword evidence="1" id="KW-0479">Metal-binding</keyword>
<feature type="binding site" evidence="1">
    <location>
        <position position="396"/>
    </location>
    <ligand>
        <name>Mg(2+)</name>
        <dbReference type="ChEBI" id="CHEBI:18420"/>
        <label>1</label>
    </ligand>
</feature>